<dbReference type="Gene3D" id="3.40.50.1820">
    <property type="entry name" value="alpha/beta hydrolase"/>
    <property type="match status" value="1"/>
</dbReference>
<name>A0A382ZRR4_9ZZZZ</name>
<proteinExistence type="predicted"/>
<protein>
    <recommendedName>
        <fullName evidence="2">Phospholipase/carboxylesterase/thioesterase domain-containing protein</fullName>
    </recommendedName>
</protein>
<gene>
    <name evidence="1" type="ORF">METZ01_LOCUS450967</name>
</gene>
<evidence type="ECO:0000313" key="1">
    <source>
        <dbReference type="EMBL" id="SVD98113.1"/>
    </source>
</evidence>
<dbReference type="InterPro" id="IPR029058">
    <property type="entry name" value="AB_hydrolase_fold"/>
</dbReference>
<organism evidence="1">
    <name type="scientific">marine metagenome</name>
    <dbReference type="NCBI Taxonomy" id="408172"/>
    <lineage>
        <taxon>unclassified sequences</taxon>
        <taxon>metagenomes</taxon>
        <taxon>ecological metagenomes</taxon>
    </lineage>
</organism>
<sequence length="227" mass="26383">MHYILFFLFILSSCVNKPFKEKPDSLIIYLHGVSNNPKKDDQKLHRKLKNIAFKNTFVLYTPFAQGPCSYLSPPRFDQKCWDLLNFTDLNKIKQGVKRLEDQYGKFKRKIIIGYSNGGYFLAGALQRGMLNGFERIGILNGGTVGKYFHKQENNVPLIFIEIAREDESNKKQGDRLVKLLNKNVNSRKIFYRIIDRGHEIDSTALENFVNWMLTQNKNISNKNKTNP</sequence>
<evidence type="ECO:0008006" key="2">
    <source>
        <dbReference type="Google" id="ProtNLM"/>
    </source>
</evidence>
<accession>A0A382ZRR4</accession>
<dbReference type="SUPFAM" id="SSF53474">
    <property type="entry name" value="alpha/beta-Hydrolases"/>
    <property type="match status" value="1"/>
</dbReference>
<dbReference type="AlphaFoldDB" id="A0A382ZRR4"/>
<reference evidence="1" key="1">
    <citation type="submission" date="2018-05" db="EMBL/GenBank/DDBJ databases">
        <authorList>
            <person name="Lanie J.A."/>
            <person name="Ng W.-L."/>
            <person name="Kazmierczak K.M."/>
            <person name="Andrzejewski T.M."/>
            <person name="Davidsen T.M."/>
            <person name="Wayne K.J."/>
            <person name="Tettelin H."/>
            <person name="Glass J.I."/>
            <person name="Rusch D."/>
            <person name="Podicherti R."/>
            <person name="Tsui H.-C.T."/>
            <person name="Winkler M.E."/>
        </authorList>
    </citation>
    <scope>NUCLEOTIDE SEQUENCE</scope>
</reference>
<dbReference type="EMBL" id="UINC01186071">
    <property type="protein sequence ID" value="SVD98113.1"/>
    <property type="molecule type" value="Genomic_DNA"/>
</dbReference>